<keyword evidence="10" id="KW-0997">Cell inner membrane</keyword>
<evidence type="ECO:0000313" key="11">
    <source>
        <dbReference type="EMBL" id="OWQ99750.1"/>
    </source>
</evidence>
<dbReference type="OrthoDB" id="9810350at2"/>
<keyword evidence="5 10" id="KW-0812">Transmembrane</keyword>
<name>A0A246K2P2_9SPHN</name>
<protein>
    <recommendedName>
        <fullName evidence="10">Large-conductance mechanosensitive channel</fullName>
    </recommendedName>
</protein>
<comment type="caution">
    <text evidence="11">The sequence shown here is derived from an EMBL/GenBank/DDBJ whole genome shotgun (WGS) entry which is preliminary data.</text>
</comment>
<dbReference type="InterPro" id="IPR036019">
    <property type="entry name" value="MscL_channel"/>
</dbReference>
<dbReference type="GO" id="GO:0008381">
    <property type="term" value="F:mechanosensitive monoatomic ion channel activity"/>
    <property type="evidence" value="ECO:0007669"/>
    <property type="project" value="UniProtKB-UniRule"/>
</dbReference>
<dbReference type="PANTHER" id="PTHR30266:SF2">
    <property type="entry name" value="LARGE-CONDUCTANCE MECHANOSENSITIVE CHANNEL"/>
    <property type="match status" value="1"/>
</dbReference>
<dbReference type="SUPFAM" id="SSF81330">
    <property type="entry name" value="Gated mechanosensitive channel"/>
    <property type="match status" value="1"/>
</dbReference>
<dbReference type="NCBIfam" id="NF010557">
    <property type="entry name" value="PRK13952.1"/>
    <property type="match status" value="1"/>
</dbReference>
<feature type="transmembrane region" description="Helical" evidence="10">
    <location>
        <begin position="21"/>
        <end position="47"/>
    </location>
</feature>
<sequence>MLGEFREFIAKGNVMDLAVGVIIGGAFATITGSLTADLIMPIVGWIFGGVDFSSKFILLGSVPDGIAATDYAKLKEAGVAMIGYGAFITAVINFLILAFVIFLLVRWVNKVMRRAPDAPAGPTEVELLAEIRDELRKK</sequence>
<dbReference type="Pfam" id="PF01741">
    <property type="entry name" value="MscL"/>
    <property type="match status" value="1"/>
</dbReference>
<comment type="subcellular location">
    <subcellularLocation>
        <location evidence="10">Cell inner membrane</location>
        <topology evidence="10">Multi-pass membrane protein</topology>
    </subcellularLocation>
    <subcellularLocation>
        <location evidence="1">Cell membrane</location>
        <topology evidence="1">Multi-pass membrane protein</topology>
    </subcellularLocation>
</comment>
<keyword evidence="8 10" id="KW-0472">Membrane</keyword>
<keyword evidence="3 10" id="KW-0813">Transport</keyword>
<keyword evidence="4 10" id="KW-1003">Cell membrane</keyword>
<organism evidence="11 12">
    <name type="scientific">Sphingopyxis bauzanensis</name>
    <dbReference type="NCBI Taxonomy" id="651663"/>
    <lineage>
        <taxon>Bacteria</taxon>
        <taxon>Pseudomonadati</taxon>
        <taxon>Pseudomonadota</taxon>
        <taxon>Alphaproteobacteria</taxon>
        <taxon>Sphingomonadales</taxon>
        <taxon>Sphingomonadaceae</taxon>
        <taxon>Sphingopyxis</taxon>
    </lineage>
</organism>
<accession>A0A246K2P2</accession>
<dbReference type="InterPro" id="IPR037673">
    <property type="entry name" value="MSC/AndL"/>
</dbReference>
<comment type="subunit">
    <text evidence="10">Homopentamer.</text>
</comment>
<keyword evidence="6 10" id="KW-1133">Transmembrane helix</keyword>
<keyword evidence="7 10" id="KW-0406">Ion transport</keyword>
<keyword evidence="12" id="KW-1185">Reference proteome</keyword>
<evidence type="ECO:0000256" key="9">
    <source>
        <dbReference type="ARBA" id="ARBA00023303"/>
    </source>
</evidence>
<evidence type="ECO:0000256" key="7">
    <source>
        <dbReference type="ARBA" id="ARBA00023065"/>
    </source>
</evidence>
<dbReference type="InterPro" id="IPR019823">
    <property type="entry name" value="Mechanosensitive_channel_CS"/>
</dbReference>
<evidence type="ECO:0000256" key="10">
    <source>
        <dbReference type="HAMAP-Rule" id="MF_00115"/>
    </source>
</evidence>
<evidence type="ECO:0000256" key="4">
    <source>
        <dbReference type="ARBA" id="ARBA00022475"/>
    </source>
</evidence>
<evidence type="ECO:0000256" key="3">
    <source>
        <dbReference type="ARBA" id="ARBA00022448"/>
    </source>
</evidence>
<dbReference type="GO" id="GO:0005886">
    <property type="term" value="C:plasma membrane"/>
    <property type="evidence" value="ECO:0007669"/>
    <property type="project" value="UniProtKB-SubCell"/>
</dbReference>
<feature type="transmembrane region" description="Helical" evidence="10">
    <location>
        <begin position="81"/>
        <end position="105"/>
    </location>
</feature>
<evidence type="ECO:0000256" key="5">
    <source>
        <dbReference type="ARBA" id="ARBA00022692"/>
    </source>
</evidence>
<comment type="similarity">
    <text evidence="2 10">Belongs to the MscL family.</text>
</comment>
<dbReference type="NCBIfam" id="TIGR00220">
    <property type="entry name" value="mscL"/>
    <property type="match status" value="1"/>
</dbReference>
<evidence type="ECO:0000256" key="6">
    <source>
        <dbReference type="ARBA" id="ARBA00022989"/>
    </source>
</evidence>
<dbReference type="PROSITE" id="PS01327">
    <property type="entry name" value="MSCL"/>
    <property type="match status" value="1"/>
</dbReference>
<dbReference type="AlphaFoldDB" id="A0A246K2P2"/>
<keyword evidence="9 10" id="KW-0407">Ion channel</keyword>
<reference evidence="11 12" key="1">
    <citation type="journal article" date="2010" name="Int. J. Syst. Evol. Microbiol.">
        <title>Sphingopyxis bauzanensis sp. nov., a psychrophilic bacterium isolated from soil.</title>
        <authorList>
            <person name="Zhang D.C."/>
            <person name="Liu H.C."/>
            <person name="Xin Y.H."/>
            <person name="Zhou Y.G."/>
            <person name="Schinner F."/>
            <person name="Margesin R."/>
        </authorList>
    </citation>
    <scope>NUCLEOTIDE SEQUENCE [LARGE SCALE GENOMIC DNA]</scope>
    <source>
        <strain evidence="11 12">DSM 22271</strain>
    </source>
</reference>
<proteinExistence type="inferred from homology"/>
<dbReference type="Proteomes" id="UP000197361">
    <property type="component" value="Unassembled WGS sequence"/>
</dbReference>
<evidence type="ECO:0000256" key="8">
    <source>
        <dbReference type="ARBA" id="ARBA00023136"/>
    </source>
</evidence>
<gene>
    <name evidence="10" type="primary">mscL</name>
    <name evidence="11" type="ORF">CDQ92_00855</name>
</gene>
<dbReference type="Gene3D" id="1.10.1200.120">
    <property type="entry name" value="Large-conductance mechanosensitive channel, MscL, domain 1"/>
    <property type="match status" value="1"/>
</dbReference>
<dbReference type="HAMAP" id="MF_00115">
    <property type="entry name" value="MscL"/>
    <property type="match status" value="1"/>
</dbReference>
<dbReference type="RefSeq" id="WP_088440492.1">
    <property type="nucleotide sequence ID" value="NZ_BMMC01000015.1"/>
</dbReference>
<dbReference type="EMBL" id="NISK01000001">
    <property type="protein sequence ID" value="OWQ99750.1"/>
    <property type="molecule type" value="Genomic_DNA"/>
</dbReference>
<evidence type="ECO:0000256" key="2">
    <source>
        <dbReference type="ARBA" id="ARBA00007254"/>
    </source>
</evidence>
<dbReference type="PRINTS" id="PR01264">
    <property type="entry name" value="MECHCHANNEL"/>
</dbReference>
<dbReference type="InterPro" id="IPR001185">
    <property type="entry name" value="MS_channel"/>
</dbReference>
<dbReference type="PANTHER" id="PTHR30266">
    <property type="entry name" value="MECHANOSENSITIVE CHANNEL MSCL"/>
    <property type="match status" value="1"/>
</dbReference>
<evidence type="ECO:0000313" key="12">
    <source>
        <dbReference type="Proteomes" id="UP000197361"/>
    </source>
</evidence>
<comment type="function">
    <text evidence="10">Channel that opens in response to stretch forces in the membrane lipid bilayer. May participate in the regulation of osmotic pressure changes within the cell.</text>
</comment>
<evidence type="ECO:0000256" key="1">
    <source>
        <dbReference type="ARBA" id="ARBA00004651"/>
    </source>
</evidence>